<gene>
    <name evidence="7" type="ORF">J8F10_33410</name>
</gene>
<dbReference type="InterPro" id="IPR013325">
    <property type="entry name" value="RNA_pol_sigma_r2"/>
</dbReference>
<proteinExistence type="inferred from homology"/>
<dbReference type="Gene3D" id="1.10.1740.10">
    <property type="match status" value="1"/>
</dbReference>
<dbReference type="InterPro" id="IPR039425">
    <property type="entry name" value="RNA_pol_sigma-70-like"/>
</dbReference>
<keyword evidence="8" id="KW-1185">Reference proteome</keyword>
<evidence type="ECO:0000256" key="3">
    <source>
        <dbReference type="ARBA" id="ARBA00023082"/>
    </source>
</evidence>
<dbReference type="SUPFAM" id="SSF88946">
    <property type="entry name" value="Sigma2 domain of RNA polymerase sigma factors"/>
    <property type="match status" value="1"/>
</dbReference>
<dbReference type="InterPro" id="IPR036388">
    <property type="entry name" value="WH-like_DNA-bd_sf"/>
</dbReference>
<dbReference type="PANTHER" id="PTHR43133:SF51">
    <property type="entry name" value="RNA POLYMERASE SIGMA FACTOR"/>
    <property type="match status" value="1"/>
</dbReference>
<protein>
    <submittedName>
        <fullName evidence="7">Sigma-70 family RNA polymerase sigma factor</fullName>
    </submittedName>
</protein>
<evidence type="ECO:0000313" key="7">
    <source>
        <dbReference type="EMBL" id="MBP3960151.1"/>
    </source>
</evidence>
<dbReference type="NCBIfam" id="TIGR02937">
    <property type="entry name" value="sigma70-ECF"/>
    <property type="match status" value="1"/>
</dbReference>
<dbReference type="Proteomes" id="UP000676565">
    <property type="component" value="Unassembled WGS sequence"/>
</dbReference>
<organism evidence="7 8">
    <name type="scientific">Gemmata palustris</name>
    <dbReference type="NCBI Taxonomy" id="2822762"/>
    <lineage>
        <taxon>Bacteria</taxon>
        <taxon>Pseudomonadati</taxon>
        <taxon>Planctomycetota</taxon>
        <taxon>Planctomycetia</taxon>
        <taxon>Gemmatales</taxon>
        <taxon>Gemmataceae</taxon>
        <taxon>Gemmata</taxon>
    </lineage>
</organism>
<evidence type="ECO:0000259" key="5">
    <source>
        <dbReference type="Pfam" id="PF04542"/>
    </source>
</evidence>
<dbReference type="EMBL" id="JAGKQQ010000001">
    <property type="protein sequence ID" value="MBP3960151.1"/>
    <property type="molecule type" value="Genomic_DNA"/>
</dbReference>
<sequence length="465" mass="50460">MPTSLLHAVSRLTAGADDPRTDAHLIAAFLKSTDQDAFAELVRRHGPAVLGVCRRFLGATPDAEDAFQATFLVLVARARGTDWRDALGPWLYGVAIRVARRARATRAKRLANERQVPAMSDPPIPASEPDDASAVLDEELAALPAIYRLPLILCEIQGTGRRVAARELGLTEGTLSSRLARGRKMLRNRLAQRGLASVTTGLTLTVPAPLANATVRNAVHVLTRTAGAVPAGVLFLTQGTVKSMLVKWKLAGAMIAACLGLTGLGAWHTSAQPPTPAALNQPAHALMAPQEKAPVPRVKIVAIVGANNVITDQEVIEAVYQMSQEKKPSAELVALGWVARVAMKKEIYKQVLRKTIERELIIDEMCAKLKKVNKTNVIDEVQEFAAQSAARQMRAFRTGSGAQSDEAFAAALRAQGRSVPVIRRQMERQVMAEQYVSSALKESGTEYKKLVEDLWRKGVVRVFEE</sequence>
<evidence type="ECO:0000259" key="6">
    <source>
        <dbReference type="Pfam" id="PF08281"/>
    </source>
</evidence>
<feature type="domain" description="RNA polymerase sigma-70 region 2" evidence="5">
    <location>
        <begin position="41"/>
        <end position="107"/>
    </location>
</feature>
<keyword evidence="4" id="KW-0804">Transcription</keyword>
<dbReference type="PANTHER" id="PTHR43133">
    <property type="entry name" value="RNA POLYMERASE ECF-TYPE SIGMA FACTO"/>
    <property type="match status" value="1"/>
</dbReference>
<dbReference type="RefSeq" id="WP_210661235.1">
    <property type="nucleotide sequence ID" value="NZ_JAGKQQ010000001.1"/>
</dbReference>
<dbReference type="Gene3D" id="1.10.10.10">
    <property type="entry name" value="Winged helix-like DNA-binding domain superfamily/Winged helix DNA-binding domain"/>
    <property type="match status" value="1"/>
</dbReference>
<comment type="caution">
    <text evidence="7">The sequence shown here is derived from an EMBL/GenBank/DDBJ whole genome shotgun (WGS) entry which is preliminary data.</text>
</comment>
<comment type="similarity">
    <text evidence="1">Belongs to the sigma-70 factor family. ECF subfamily.</text>
</comment>
<dbReference type="InterPro" id="IPR014284">
    <property type="entry name" value="RNA_pol_sigma-70_dom"/>
</dbReference>
<dbReference type="InterPro" id="IPR007627">
    <property type="entry name" value="RNA_pol_sigma70_r2"/>
</dbReference>
<dbReference type="Pfam" id="PF08281">
    <property type="entry name" value="Sigma70_r4_2"/>
    <property type="match status" value="1"/>
</dbReference>
<keyword evidence="3" id="KW-0731">Sigma factor</keyword>
<dbReference type="Pfam" id="PF04542">
    <property type="entry name" value="Sigma70_r2"/>
    <property type="match status" value="1"/>
</dbReference>
<accession>A0ABS5C2D3</accession>
<evidence type="ECO:0000256" key="1">
    <source>
        <dbReference type="ARBA" id="ARBA00010641"/>
    </source>
</evidence>
<evidence type="ECO:0000256" key="4">
    <source>
        <dbReference type="ARBA" id="ARBA00023163"/>
    </source>
</evidence>
<dbReference type="InterPro" id="IPR013249">
    <property type="entry name" value="RNA_pol_sigma70_r4_t2"/>
</dbReference>
<evidence type="ECO:0000256" key="2">
    <source>
        <dbReference type="ARBA" id="ARBA00023015"/>
    </source>
</evidence>
<feature type="domain" description="RNA polymerase sigma factor 70 region 4 type 2" evidence="6">
    <location>
        <begin position="136"/>
        <end position="186"/>
    </location>
</feature>
<dbReference type="InterPro" id="IPR013324">
    <property type="entry name" value="RNA_pol_sigma_r3/r4-like"/>
</dbReference>
<dbReference type="InterPro" id="IPR027304">
    <property type="entry name" value="Trigger_fact/SurA_dom_sf"/>
</dbReference>
<name>A0ABS5C2D3_9BACT</name>
<evidence type="ECO:0000313" key="8">
    <source>
        <dbReference type="Proteomes" id="UP000676565"/>
    </source>
</evidence>
<reference evidence="7 8" key="1">
    <citation type="submission" date="2021-04" db="EMBL/GenBank/DDBJ databases">
        <authorList>
            <person name="Ivanova A."/>
        </authorList>
    </citation>
    <scope>NUCLEOTIDE SEQUENCE [LARGE SCALE GENOMIC DNA]</scope>
    <source>
        <strain evidence="7 8">G18</strain>
    </source>
</reference>
<dbReference type="SUPFAM" id="SSF88659">
    <property type="entry name" value="Sigma3 and sigma4 domains of RNA polymerase sigma factors"/>
    <property type="match status" value="1"/>
</dbReference>
<dbReference type="SUPFAM" id="SSF109998">
    <property type="entry name" value="Triger factor/SurA peptide-binding domain-like"/>
    <property type="match status" value="1"/>
</dbReference>
<keyword evidence="2" id="KW-0805">Transcription regulation</keyword>